<reference evidence="3" key="1">
    <citation type="submission" date="2021-01" db="EMBL/GenBank/DDBJ databases">
        <authorList>
            <person name="Li R."/>
            <person name="Bekaert M."/>
        </authorList>
    </citation>
    <scope>NUCLEOTIDE SEQUENCE</scope>
    <source>
        <strain evidence="3">Farmed</strain>
    </source>
</reference>
<evidence type="ECO:0000256" key="1">
    <source>
        <dbReference type="SAM" id="MobiDB-lite"/>
    </source>
</evidence>
<proteinExistence type="predicted"/>
<dbReference type="EMBL" id="CAHIKZ030001026">
    <property type="protein sequence ID" value="CAE1249851.1"/>
    <property type="molecule type" value="Genomic_DNA"/>
</dbReference>
<keyword evidence="4" id="KW-1185">Reference proteome</keyword>
<feature type="transmembrane region" description="Helical" evidence="2">
    <location>
        <begin position="558"/>
        <end position="579"/>
    </location>
</feature>
<keyword evidence="2" id="KW-0812">Transmembrane</keyword>
<feature type="compositionally biased region" description="Polar residues" evidence="1">
    <location>
        <begin position="327"/>
        <end position="337"/>
    </location>
</feature>
<accession>A0A812C304</accession>
<evidence type="ECO:0000256" key="2">
    <source>
        <dbReference type="SAM" id="Phobius"/>
    </source>
</evidence>
<feature type="region of interest" description="Disordered" evidence="1">
    <location>
        <begin position="308"/>
        <end position="346"/>
    </location>
</feature>
<evidence type="ECO:0000313" key="4">
    <source>
        <dbReference type="Proteomes" id="UP000597762"/>
    </source>
</evidence>
<feature type="region of interest" description="Disordered" evidence="1">
    <location>
        <begin position="136"/>
        <end position="162"/>
    </location>
</feature>
<feature type="transmembrane region" description="Helical" evidence="2">
    <location>
        <begin position="634"/>
        <end position="654"/>
    </location>
</feature>
<keyword evidence="2" id="KW-0472">Membrane</keyword>
<organism evidence="3 4">
    <name type="scientific">Acanthosepion pharaonis</name>
    <name type="common">Pharaoh cuttlefish</name>
    <name type="synonym">Sepia pharaonis</name>
    <dbReference type="NCBI Taxonomy" id="158019"/>
    <lineage>
        <taxon>Eukaryota</taxon>
        <taxon>Metazoa</taxon>
        <taxon>Spiralia</taxon>
        <taxon>Lophotrochozoa</taxon>
        <taxon>Mollusca</taxon>
        <taxon>Cephalopoda</taxon>
        <taxon>Coleoidea</taxon>
        <taxon>Decapodiformes</taxon>
        <taxon>Sepiida</taxon>
        <taxon>Sepiina</taxon>
        <taxon>Sepiidae</taxon>
        <taxon>Acanthosepion</taxon>
    </lineage>
</organism>
<feature type="transmembrane region" description="Helical" evidence="2">
    <location>
        <begin position="610"/>
        <end position="628"/>
    </location>
</feature>
<dbReference type="AlphaFoldDB" id="A0A812C304"/>
<protein>
    <submittedName>
        <fullName evidence="3">SVIL</fullName>
    </submittedName>
</protein>
<dbReference type="OrthoDB" id="6160909at2759"/>
<dbReference type="Proteomes" id="UP000597762">
    <property type="component" value="Unassembled WGS sequence"/>
</dbReference>
<feature type="transmembrane region" description="Helical" evidence="2">
    <location>
        <begin position="7"/>
        <end position="29"/>
    </location>
</feature>
<feature type="region of interest" description="Disordered" evidence="1">
    <location>
        <begin position="243"/>
        <end position="272"/>
    </location>
</feature>
<feature type="region of interest" description="Disordered" evidence="1">
    <location>
        <begin position="359"/>
        <end position="448"/>
    </location>
</feature>
<feature type="transmembrane region" description="Helical" evidence="2">
    <location>
        <begin position="454"/>
        <end position="481"/>
    </location>
</feature>
<feature type="transmembrane region" description="Helical" evidence="2">
    <location>
        <begin position="493"/>
        <end position="514"/>
    </location>
</feature>
<keyword evidence="2" id="KW-1133">Transmembrane helix</keyword>
<feature type="compositionally biased region" description="Polar residues" evidence="1">
    <location>
        <begin position="136"/>
        <end position="146"/>
    </location>
</feature>
<feature type="transmembrane region" description="Helical" evidence="2">
    <location>
        <begin position="41"/>
        <end position="61"/>
    </location>
</feature>
<feature type="compositionally biased region" description="Basic and acidic residues" evidence="1">
    <location>
        <begin position="415"/>
        <end position="425"/>
    </location>
</feature>
<feature type="compositionally biased region" description="Basic and acidic residues" evidence="1">
    <location>
        <begin position="243"/>
        <end position="256"/>
    </location>
</feature>
<sequence length="847" mass="95360">MRDYKILFFFFLHSFFPFFLCLFLIPSFFSLSSFSLYHSLSLSLFPSLCISLSLTPSLQLFRQHSFRIHLLPFPHHHCRMCPHLLPCAGWGVYLIVSFLFLFSPNSLLSEIIDEECEEKPLSVAERISQMETKISVSTSGCTTPKTPRSRLGSVPRMPPENENKKCILPQEELFIKLTDLARSKEATQERQKRYQRSRDDWRIRTQPVTLKELEQADSLESVSSFRALVMKRSSINIFEKLKEQDKSRRCPGHKSEYPQPYVPEKRNRKNRQRYKTLPVTAAELMAIPEGETISLELLKSKMQAMKESKTDSGIVSSGSDIEKDSQGSDSVRSLTTDADNEDEDYTQLSVAARASLFRQMEEKSKKSASGAKRYIDRKKRERSRTQPITEEEVKTAAEIAEEEATSRKQSLTVSNEEKDEHKAVLEKQSFVADEPQTSHEEETKEPGPQSASSLVLLAFLLLLCFATPTLSCTFIILPLPCSSCLSPSNFSTLLFSLYLVLIAFSCLHCPSFLFSPYLVPVVFSPYLVPVVFSPYLVPVVFLPLPCLRCFSPLTLSPLFFSPYLVSVVFSPLTLSPLFFSLTLSPLFFSPYLVSVVFLPLPCLRCFSPLTLSPLFFSPYLVSVVFLPLPCLRCFSPLTLSPLFFSPYLVLVVFLPLPCPHCFFLPTLSFLPFLPYLVLPSFSPLTLSPLLFSPYLVPVAFLPLPCPRCFSPLTLSPLLLSPYLVPIVFLPLPCPRCFSPYLVPVAFLLTLSRCFSPPYLVPLFSPLPCPVVFSPYLVPVVFLPLPCPRCFSPLTLSLLFFFPLPCPCCFSPLTLSCPSLFSSPTLSCPSLFSLLTLSSPSSAGLMLN</sequence>
<feature type="transmembrane region" description="Helical" evidence="2">
    <location>
        <begin position="585"/>
        <end position="603"/>
    </location>
</feature>
<name>A0A812C304_ACAPH</name>
<gene>
    <name evidence="3" type="ORF">SPHA_26852</name>
</gene>
<feature type="transmembrane region" description="Helical" evidence="2">
    <location>
        <begin position="82"/>
        <end position="102"/>
    </location>
</feature>
<feature type="transmembrane region" description="Helical" evidence="2">
    <location>
        <begin position="526"/>
        <end position="546"/>
    </location>
</feature>
<feature type="compositionally biased region" description="Basic and acidic residues" evidence="1">
    <location>
        <begin position="436"/>
        <end position="445"/>
    </location>
</feature>
<comment type="caution">
    <text evidence="3">The sequence shown here is derived from an EMBL/GenBank/DDBJ whole genome shotgun (WGS) entry which is preliminary data.</text>
</comment>
<evidence type="ECO:0000313" key="3">
    <source>
        <dbReference type="EMBL" id="CAE1249851.1"/>
    </source>
</evidence>